<keyword evidence="4 6" id="KW-1133">Transmembrane helix</keyword>
<evidence type="ECO:0000256" key="4">
    <source>
        <dbReference type="ARBA" id="ARBA00022989"/>
    </source>
</evidence>
<reference evidence="7" key="2">
    <citation type="journal article" date="2022" name="Nat. Microbiol.">
        <title>A closed Candidatus Odinarchaeum chromosome exposes Asgard archaeal viruses.</title>
        <authorList>
            <person name="Tamarit D."/>
            <person name="Caceres E.F."/>
            <person name="Krupovic M."/>
            <person name="Nijland R."/>
            <person name="Eme L."/>
            <person name="Robinson N.P."/>
            <person name="Ettema T.J.G."/>
        </authorList>
    </citation>
    <scope>NUCLEOTIDE SEQUENCE</scope>
    <source>
        <strain evidence="7">LCB_4</strain>
    </source>
</reference>
<gene>
    <name evidence="7" type="ORF">OdinLCB4_002300</name>
</gene>
<dbReference type="PANTHER" id="PTHR12154:SF4">
    <property type="entry name" value="UDP-N-ACETYLGLUCOSAMINE TRANSFERASE SUBUNIT ALG14 HOMOLOG"/>
    <property type="match status" value="1"/>
</dbReference>
<keyword evidence="5 6" id="KW-0472">Membrane</keyword>
<evidence type="ECO:0000256" key="5">
    <source>
        <dbReference type="ARBA" id="ARBA00023136"/>
    </source>
</evidence>
<evidence type="ECO:0000256" key="3">
    <source>
        <dbReference type="ARBA" id="ARBA00022824"/>
    </source>
</evidence>
<feature type="transmembrane region" description="Helical" evidence="6">
    <location>
        <begin position="92"/>
        <end position="109"/>
    </location>
</feature>
<evidence type="ECO:0000313" key="7">
    <source>
        <dbReference type="EMBL" id="WEU41046.1"/>
    </source>
</evidence>
<evidence type="ECO:0000313" key="8">
    <source>
        <dbReference type="Proteomes" id="UP000186851"/>
    </source>
</evidence>
<evidence type="ECO:0008006" key="9">
    <source>
        <dbReference type="Google" id="ProtNLM"/>
    </source>
</evidence>
<evidence type="ECO:0000256" key="2">
    <source>
        <dbReference type="ARBA" id="ARBA00022692"/>
    </source>
</evidence>
<keyword evidence="3" id="KW-0256">Endoplasmic reticulum</keyword>
<protein>
    <recommendedName>
        <fullName evidence="9">UDP-N-acetylglucosamine transferase subunit ALG14</fullName>
    </recommendedName>
</protein>
<sequence>MVVLGGGGHSFEMIKILENIHLKDNLIFVLNHDDHYTPVKRNGSRVYRLLRPRKPLEYGVKTFFRFILSFLNALFLLIWTRPKIILTNGPSISVPLTIIGWLLRARIIFVESICRVYRLSLSGRLLLPLINLFIVQWPYLKKYSSKIIYGGRIF</sequence>
<name>A0AAF0D3J0_ODILC</name>
<dbReference type="PANTHER" id="PTHR12154">
    <property type="entry name" value="GLYCOSYL TRANSFERASE-RELATED"/>
    <property type="match status" value="1"/>
</dbReference>
<proteinExistence type="predicted"/>
<evidence type="ECO:0000256" key="1">
    <source>
        <dbReference type="ARBA" id="ARBA00004389"/>
    </source>
</evidence>
<evidence type="ECO:0000256" key="6">
    <source>
        <dbReference type="SAM" id="Phobius"/>
    </source>
</evidence>
<dbReference type="Gene3D" id="3.40.50.2000">
    <property type="entry name" value="Glycogen Phosphorylase B"/>
    <property type="match status" value="1"/>
</dbReference>
<organism evidence="7 8">
    <name type="scientific">Odinarchaeota yellowstonii (strain LCB_4)</name>
    <dbReference type="NCBI Taxonomy" id="1841599"/>
    <lineage>
        <taxon>Archaea</taxon>
        <taxon>Promethearchaeati</taxon>
        <taxon>Candidatus Odinarchaeota</taxon>
        <taxon>Candidatus Odinarchaeia</taxon>
        <taxon>Candidatus Odinarchaeales</taxon>
        <taxon>Candidatus Odinarchaeaceae</taxon>
        <taxon>Candidatus Odinarchaeum</taxon>
    </lineage>
</organism>
<dbReference type="Pfam" id="PF08660">
    <property type="entry name" value="Alg14"/>
    <property type="match status" value="1"/>
</dbReference>
<dbReference type="Proteomes" id="UP000186851">
    <property type="component" value="Chromosome"/>
</dbReference>
<keyword evidence="2 6" id="KW-0812">Transmembrane</keyword>
<comment type="subcellular location">
    <subcellularLocation>
        <location evidence="1">Endoplasmic reticulum membrane</location>
        <topology evidence="1">Single-pass membrane protein</topology>
    </subcellularLocation>
</comment>
<dbReference type="GO" id="GO:0006488">
    <property type="term" value="P:dolichol-linked oligosaccharide biosynthetic process"/>
    <property type="evidence" value="ECO:0007669"/>
    <property type="project" value="InterPro"/>
</dbReference>
<dbReference type="GO" id="GO:0004577">
    <property type="term" value="F:N-acetylglucosaminyldiphosphodolichol N-acetylglucosaminyltransferase activity"/>
    <property type="evidence" value="ECO:0007669"/>
    <property type="project" value="TreeGrafter"/>
</dbReference>
<accession>A0AAF0D3J0</accession>
<reference evidence="7" key="1">
    <citation type="journal article" date="2017" name="Nature">
        <title>Asgard archaea illuminate the origin of eukaryotic cellular complexity.</title>
        <authorList>
            <person name="Zaremba-Niedzwiedzka K."/>
            <person name="Caceres E.F."/>
            <person name="Saw J.H."/>
            <person name="Backstrom D."/>
            <person name="Juzokaite L."/>
            <person name="Vancaester E."/>
            <person name="Seitz K.W."/>
            <person name="Anantharaman K."/>
            <person name="Starnawski P."/>
            <person name="Kjeldsen K.U."/>
            <person name="Scott M.B."/>
            <person name="Nunoura T."/>
            <person name="Banfield J.F."/>
            <person name="Schramm A."/>
            <person name="Baker B.J."/>
            <person name="Spang A."/>
            <person name="Ettema T.J.G."/>
        </authorList>
    </citation>
    <scope>NUCLEOTIDE SEQUENCE</scope>
    <source>
        <strain evidence="7">LCB_4</strain>
    </source>
</reference>
<dbReference type="SUPFAM" id="SSF53756">
    <property type="entry name" value="UDP-Glycosyltransferase/glycogen phosphorylase"/>
    <property type="match status" value="1"/>
</dbReference>
<dbReference type="InterPro" id="IPR013969">
    <property type="entry name" value="Oligosacch_biosynth_Alg14"/>
</dbReference>
<dbReference type="KEGG" id="oyw:OdinLCB4_002300"/>
<feature type="transmembrane region" description="Helical" evidence="6">
    <location>
        <begin position="63"/>
        <end position="80"/>
    </location>
</feature>
<feature type="transmembrane region" description="Helical" evidence="6">
    <location>
        <begin position="121"/>
        <end position="140"/>
    </location>
</feature>
<dbReference type="AlphaFoldDB" id="A0AAF0D3J0"/>
<dbReference type="EMBL" id="CP091871">
    <property type="protein sequence ID" value="WEU41046.1"/>
    <property type="molecule type" value="Genomic_DNA"/>
</dbReference>